<evidence type="ECO:0000313" key="3">
    <source>
        <dbReference type="EMBL" id="OGL98587.1"/>
    </source>
</evidence>
<keyword evidence="2" id="KW-0732">Signal</keyword>
<evidence type="ECO:0000256" key="2">
    <source>
        <dbReference type="SAM" id="SignalP"/>
    </source>
</evidence>
<dbReference type="EMBL" id="MGFE01000018">
    <property type="protein sequence ID" value="OGL98587.1"/>
    <property type="molecule type" value="Genomic_DNA"/>
</dbReference>
<keyword evidence="1" id="KW-0812">Transmembrane</keyword>
<sequence>MKRLGIFAFVAFLLMPSLARAAGTATFSLATASPVVEAGERFLVEVWVNPGEEDLDTVRAYLSFPNDRLRVVGVEVGSLFPRVSPGNGFDNDEGTVSIGAFTVGPVVRVRGLLATVTFEAKEAGAADIGVSAASRLISNGEERSDASGHVGLSVRIGEGGGLTQRDSAAISTDADVTPPNPIVPYTPRLRYVEGEDALVEFGTTDDGSGIGHYELSLDGEPFFVATSPYVLLNLEAGDLFIEVKAVDRAGNERYGKTGIRVYPKGTTLGPEDESARTLEQERIREIVASESAVPGNHTLMTIVSAILLILAIIILGSYRKRRRVS</sequence>
<evidence type="ECO:0008006" key="5">
    <source>
        <dbReference type="Google" id="ProtNLM"/>
    </source>
</evidence>
<name>A0A1F7W8P4_9BACT</name>
<accession>A0A1F7W8P4</accession>
<feature type="transmembrane region" description="Helical" evidence="1">
    <location>
        <begin position="299"/>
        <end position="318"/>
    </location>
</feature>
<reference evidence="3 4" key="1">
    <citation type="journal article" date="2016" name="Nat. Commun.">
        <title>Thousands of microbial genomes shed light on interconnected biogeochemical processes in an aquifer system.</title>
        <authorList>
            <person name="Anantharaman K."/>
            <person name="Brown C.T."/>
            <person name="Hug L.A."/>
            <person name="Sharon I."/>
            <person name="Castelle C.J."/>
            <person name="Probst A.J."/>
            <person name="Thomas B.C."/>
            <person name="Singh A."/>
            <person name="Wilkins M.J."/>
            <person name="Karaoz U."/>
            <person name="Brodie E.L."/>
            <person name="Williams K.H."/>
            <person name="Hubbard S.S."/>
            <person name="Banfield J.F."/>
        </authorList>
    </citation>
    <scope>NUCLEOTIDE SEQUENCE [LARGE SCALE GENOMIC DNA]</scope>
</reference>
<protein>
    <recommendedName>
        <fullName evidence="5">Cohesin domain-containing protein</fullName>
    </recommendedName>
</protein>
<keyword evidence="1" id="KW-1133">Transmembrane helix</keyword>
<comment type="caution">
    <text evidence="3">The sequence shown here is derived from an EMBL/GenBank/DDBJ whole genome shotgun (WGS) entry which is preliminary data.</text>
</comment>
<proteinExistence type="predicted"/>
<evidence type="ECO:0000313" key="4">
    <source>
        <dbReference type="Proteomes" id="UP000176501"/>
    </source>
</evidence>
<organism evidence="3 4">
    <name type="scientific">Candidatus Uhrbacteria bacterium RIFOXYB2_FULL_57_15</name>
    <dbReference type="NCBI Taxonomy" id="1802422"/>
    <lineage>
        <taxon>Bacteria</taxon>
        <taxon>Candidatus Uhriibacteriota</taxon>
    </lineage>
</organism>
<dbReference type="AlphaFoldDB" id="A0A1F7W8P4"/>
<gene>
    <name evidence="3" type="ORF">A2304_00665</name>
</gene>
<feature type="chain" id="PRO_5009533330" description="Cohesin domain-containing protein" evidence="2">
    <location>
        <begin position="22"/>
        <end position="325"/>
    </location>
</feature>
<dbReference type="CDD" id="cd08547">
    <property type="entry name" value="Type_II_cohesin"/>
    <property type="match status" value="1"/>
</dbReference>
<dbReference type="InterPro" id="IPR008965">
    <property type="entry name" value="CBM2/CBM3_carb-bd_dom_sf"/>
</dbReference>
<feature type="signal peptide" evidence="2">
    <location>
        <begin position="1"/>
        <end position="21"/>
    </location>
</feature>
<dbReference type="Gene3D" id="2.60.40.680">
    <property type="match status" value="1"/>
</dbReference>
<evidence type="ECO:0000256" key="1">
    <source>
        <dbReference type="SAM" id="Phobius"/>
    </source>
</evidence>
<dbReference type="Proteomes" id="UP000176501">
    <property type="component" value="Unassembled WGS sequence"/>
</dbReference>
<dbReference type="SUPFAM" id="SSF49384">
    <property type="entry name" value="Carbohydrate-binding domain"/>
    <property type="match status" value="1"/>
</dbReference>
<keyword evidence="1" id="KW-0472">Membrane</keyword>
<dbReference type="GO" id="GO:0030246">
    <property type="term" value="F:carbohydrate binding"/>
    <property type="evidence" value="ECO:0007669"/>
    <property type="project" value="InterPro"/>
</dbReference>